<proteinExistence type="predicted"/>
<evidence type="ECO:0000313" key="1">
    <source>
        <dbReference type="EMBL" id="UJO25353.1"/>
    </source>
</evidence>
<organism evidence="1 2">
    <name type="scientific">Passalora fulva</name>
    <name type="common">Tomato leaf mold</name>
    <name type="synonym">Cladosporium fulvum</name>
    <dbReference type="NCBI Taxonomy" id="5499"/>
    <lineage>
        <taxon>Eukaryota</taxon>
        <taxon>Fungi</taxon>
        <taxon>Dikarya</taxon>
        <taxon>Ascomycota</taxon>
        <taxon>Pezizomycotina</taxon>
        <taxon>Dothideomycetes</taxon>
        <taxon>Dothideomycetidae</taxon>
        <taxon>Mycosphaerellales</taxon>
        <taxon>Mycosphaerellaceae</taxon>
        <taxon>Fulvia</taxon>
    </lineage>
</organism>
<dbReference type="KEGG" id="ffu:CLAFUR5_14197"/>
<dbReference type="Proteomes" id="UP000756132">
    <property type="component" value="Chromosome 13"/>
</dbReference>
<dbReference type="EMBL" id="CP090175">
    <property type="protein sequence ID" value="UJO25353.1"/>
    <property type="molecule type" value="Genomic_DNA"/>
</dbReference>
<dbReference type="GeneID" id="71994075"/>
<sequence length="119" mass="12966">MADIFDLRYCQVVLESATTLRNIPRFSMADILLFIGQCNEGHRALDSGLDDSGPLETPIAQGVPSHPLVHGLKDCHVVLESATTLPNIPGLGIANILLLVDEYTKGTRYQTVVQTIVDH</sequence>
<keyword evidence="2" id="KW-1185">Reference proteome</keyword>
<dbReference type="RefSeq" id="XP_047769719.1">
    <property type="nucleotide sequence ID" value="XM_047913345.1"/>
</dbReference>
<name>A0A9Q8PMT2_PASFU</name>
<accession>A0A9Q8PMT2</accession>
<reference evidence="1" key="1">
    <citation type="submission" date="2021-12" db="EMBL/GenBank/DDBJ databases">
        <authorList>
            <person name="Zaccaron A."/>
            <person name="Stergiopoulos I."/>
        </authorList>
    </citation>
    <scope>NUCLEOTIDE SEQUENCE</scope>
    <source>
        <strain evidence="1">Race5_Kim</strain>
    </source>
</reference>
<reference evidence="1" key="2">
    <citation type="journal article" date="2022" name="Microb. Genom.">
        <title>A chromosome-scale genome assembly of the tomato pathogen Cladosporium fulvum reveals a compartmentalized genome architecture and the presence of a dispensable chromosome.</title>
        <authorList>
            <person name="Zaccaron A.Z."/>
            <person name="Chen L.H."/>
            <person name="Samaras A."/>
            <person name="Stergiopoulos I."/>
        </authorList>
    </citation>
    <scope>NUCLEOTIDE SEQUENCE</scope>
    <source>
        <strain evidence="1">Race5_Kim</strain>
    </source>
</reference>
<evidence type="ECO:0000313" key="2">
    <source>
        <dbReference type="Proteomes" id="UP000756132"/>
    </source>
</evidence>
<protein>
    <submittedName>
        <fullName evidence="1">Uncharacterized protein</fullName>
    </submittedName>
</protein>
<gene>
    <name evidence="1" type="ORF">CLAFUR5_14197</name>
</gene>
<dbReference type="AlphaFoldDB" id="A0A9Q8PMT2"/>